<gene>
    <name evidence="1" type="ORF">HPP92_021423</name>
</gene>
<name>A0A835Q4T8_VANPL</name>
<accession>A0A835Q4T8</accession>
<protein>
    <submittedName>
        <fullName evidence="1">Uncharacterized protein</fullName>
    </submittedName>
</protein>
<dbReference type="EMBL" id="JADCNM010000011">
    <property type="protein sequence ID" value="KAG0462947.1"/>
    <property type="molecule type" value="Genomic_DNA"/>
</dbReference>
<dbReference type="Proteomes" id="UP000639772">
    <property type="component" value="Chromosome 11"/>
</dbReference>
<evidence type="ECO:0000313" key="2">
    <source>
        <dbReference type="Proteomes" id="UP000639772"/>
    </source>
</evidence>
<comment type="caution">
    <text evidence="1">The sequence shown here is derived from an EMBL/GenBank/DDBJ whole genome shotgun (WGS) entry which is preliminary data.</text>
</comment>
<sequence length="133" mass="14491">MAVLPLAKSAFSLSVTQDLHSTFHESNWEEGGGGNAVGVAECHYNSSKVLLIVHIQLGCTVGVKAAKEARYDKSRHEVLPRLISSSYTSLTNGLPKPCPPVPARAETIFQPNLCFKKTKLIAVQDLQSLEWTD</sequence>
<evidence type="ECO:0000313" key="1">
    <source>
        <dbReference type="EMBL" id="KAG0462947.1"/>
    </source>
</evidence>
<dbReference type="AlphaFoldDB" id="A0A835Q4T8"/>
<proteinExistence type="predicted"/>
<reference evidence="1 2" key="1">
    <citation type="journal article" date="2020" name="Nat. Food">
        <title>A phased Vanilla planifolia genome enables genetic improvement of flavour and production.</title>
        <authorList>
            <person name="Hasing T."/>
            <person name="Tang H."/>
            <person name="Brym M."/>
            <person name="Khazi F."/>
            <person name="Huang T."/>
            <person name="Chambers A.H."/>
        </authorList>
    </citation>
    <scope>NUCLEOTIDE SEQUENCE [LARGE SCALE GENOMIC DNA]</scope>
    <source>
        <tissue evidence="1">Leaf</tissue>
    </source>
</reference>
<organism evidence="1 2">
    <name type="scientific">Vanilla planifolia</name>
    <name type="common">Vanilla</name>
    <dbReference type="NCBI Taxonomy" id="51239"/>
    <lineage>
        <taxon>Eukaryota</taxon>
        <taxon>Viridiplantae</taxon>
        <taxon>Streptophyta</taxon>
        <taxon>Embryophyta</taxon>
        <taxon>Tracheophyta</taxon>
        <taxon>Spermatophyta</taxon>
        <taxon>Magnoliopsida</taxon>
        <taxon>Liliopsida</taxon>
        <taxon>Asparagales</taxon>
        <taxon>Orchidaceae</taxon>
        <taxon>Vanilloideae</taxon>
        <taxon>Vanilleae</taxon>
        <taxon>Vanilla</taxon>
    </lineage>
</organism>